<gene>
    <name evidence="1" type="ORF">P0Y65_00310</name>
</gene>
<organism evidence="1 2">
    <name type="scientific">Candidatus Devosia phytovorans</name>
    <dbReference type="NCBI Taxonomy" id="3121372"/>
    <lineage>
        <taxon>Bacteria</taxon>
        <taxon>Pseudomonadati</taxon>
        <taxon>Pseudomonadota</taxon>
        <taxon>Alphaproteobacteria</taxon>
        <taxon>Hyphomicrobiales</taxon>
        <taxon>Devosiaceae</taxon>
        <taxon>Devosia</taxon>
    </lineage>
</organism>
<proteinExistence type="predicted"/>
<protein>
    <submittedName>
        <fullName evidence="1">Uncharacterized protein</fullName>
    </submittedName>
</protein>
<evidence type="ECO:0000313" key="1">
    <source>
        <dbReference type="EMBL" id="WEK04737.1"/>
    </source>
</evidence>
<accession>A0AAJ5VUV4</accession>
<sequence length="65" mass="6965">MTDNQLTPAELKTLAFFELADLPSEIDPAHFAKLLSLAMLEQKEGGPVLTETGRARLAMGASPLP</sequence>
<dbReference type="AlphaFoldDB" id="A0AAJ5VUV4"/>
<evidence type="ECO:0000313" key="2">
    <source>
        <dbReference type="Proteomes" id="UP001217476"/>
    </source>
</evidence>
<dbReference type="EMBL" id="CP119312">
    <property type="protein sequence ID" value="WEK04737.1"/>
    <property type="molecule type" value="Genomic_DNA"/>
</dbReference>
<reference evidence="1" key="1">
    <citation type="submission" date="2023-03" db="EMBL/GenBank/DDBJ databases">
        <title>Andean soil-derived lignocellulolytic bacterial consortium as a source of novel taxa and putative plastic-active enzymes.</title>
        <authorList>
            <person name="Diaz-Garcia L."/>
            <person name="Chuvochina M."/>
            <person name="Feuerriegel G."/>
            <person name="Bunk B."/>
            <person name="Sproer C."/>
            <person name="Streit W.R."/>
            <person name="Rodriguez L.M."/>
            <person name="Overmann J."/>
            <person name="Jimenez D.J."/>
        </authorList>
    </citation>
    <scope>NUCLEOTIDE SEQUENCE</scope>
    <source>
        <strain evidence="1">MAG 4196</strain>
    </source>
</reference>
<dbReference type="Proteomes" id="UP001217476">
    <property type="component" value="Chromosome"/>
</dbReference>
<name>A0AAJ5VUV4_9HYPH</name>